<dbReference type="Gene3D" id="3.10.20.90">
    <property type="entry name" value="Phosphatidylinositol 3-kinase Catalytic Subunit, Chain A, domain 1"/>
    <property type="match status" value="1"/>
</dbReference>
<reference evidence="3" key="2">
    <citation type="submission" date="2015-07" db="EMBL/GenBank/DDBJ databases">
        <title>Contrasting host-pathogen interactions and genome evolution in two generalist and specialist microsporidian pathogens of mosquitoes.</title>
        <authorList>
            <consortium name="The Broad Institute Genomics Platform"/>
            <consortium name="The Broad Institute Genome Sequencing Center for Infectious Disease"/>
            <person name="Cuomo C.A."/>
            <person name="Sanscrainte N.D."/>
            <person name="Goldberg J.M."/>
            <person name="Heiman D."/>
            <person name="Young S."/>
            <person name="Zeng Q."/>
            <person name="Becnel J.J."/>
            <person name="Birren B.W."/>
        </authorList>
    </citation>
    <scope>NUCLEOTIDE SEQUENCE [LARGE SCALE GENOMIC DNA]</scope>
    <source>
        <strain evidence="3">USNM 41457</strain>
    </source>
</reference>
<dbReference type="PRINTS" id="PR00348">
    <property type="entry name" value="UBIQUITIN"/>
</dbReference>
<protein>
    <recommendedName>
        <fullName evidence="1">Ubiquitin-like domain-containing protein</fullName>
    </recommendedName>
</protein>
<dbReference type="InterPro" id="IPR029071">
    <property type="entry name" value="Ubiquitin-like_domsf"/>
</dbReference>
<evidence type="ECO:0000313" key="3">
    <source>
        <dbReference type="Proteomes" id="UP000003163"/>
    </source>
</evidence>
<organism evidence="2 3">
    <name type="scientific">Edhazardia aedis (strain USNM 41457)</name>
    <name type="common">Microsporidian parasite</name>
    <dbReference type="NCBI Taxonomy" id="1003232"/>
    <lineage>
        <taxon>Eukaryota</taxon>
        <taxon>Fungi</taxon>
        <taxon>Fungi incertae sedis</taxon>
        <taxon>Microsporidia</taxon>
        <taxon>Edhazardia</taxon>
    </lineage>
</organism>
<name>J9DR62_EDHAE</name>
<dbReference type="PANTHER" id="PTHR10666">
    <property type="entry name" value="UBIQUITIN"/>
    <property type="match status" value="1"/>
</dbReference>
<dbReference type="OMA" id="ECKISDA"/>
<gene>
    <name evidence="2" type="ORF">EDEG_01876</name>
</gene>
<proteinExistence type="predicted"/>
<feature type="domain" description="Ubiquitin-like" evidence="1">
    <location>
        <begin position="1"/>
        <end position="77"/>
    </location>
</feature>
<dbReference type="SUPFAM" id="SSF54236">
    <property type="entry name" value="Ubiquitin-like"/>
    <property type="match status" value="1"/>
</dbReference>
<dbReference type="Proteomes" id="UP000003163">
    <property type="component" value="Unassembled WGS sequence"/>
</dbReference>
<dbReference type="InParanoid" id="J9DR62"/>
<evidence type="ECO:0000313" key="2">
    <source>
        <dbReference type="EMBL" id="EJW03832.1"/>
    </source>
</evidence>
<evidence type="ECO:0000259" key="1">
    <source>
        <dbReference type="PROSITE" id="PS50053"/>
    </source>
</evidence>
<dbReference type="InterPro" id="IPR050158">
    <property type="entry name" value="Ubiquitin_ubiquitin-like"/>
</dbReference>
<dbReference type="EMBL" id="AFBI03000029">
    <property type="protein sequence ID" value="EJW03832.1"/>
    <property type="molecule type" value="Genomic_DNA"/>
</dbReference>
<dbReference type="SMART" id="SM00213">
    <property type="entry name" value="UBQ"/>
    <property type="match status" value="1"/>
</dbReference>
<dbReference type="Pfam" id="PF00240">
    <property type="entry name" value="ubiquitin"/>
    <property type="match status" value="1"/>
</dbReference>
<comment type="caution">
    <text evidence="2">The sequence shown here is derived from an EMBL/GenBank/DDBJ whole genome shotgun (WGS) entry which is preliminary data.</text>
</comment>
<dbReference type="OrthoDB" id="419317at2759"/>
<reference evidence="2 3" key="1">
    <citation type="submission" date="2011-08" db="EMBL/GenBank/DDBJ databases">
        <authorList>
            <person name="Liu Z.J."/>
            <person name="Shi F.L."/>
            <person name="Lu J.Q."/>
            <person name="Li M."/>
            <person name="Wang Z.L."/>
        </authorList>
    </citation>
    <scope>NUCLEOTIDE SEQUENCE [LARGE SCALE GENOMIC DNA]</scope>
    <source>
        <strain evidence="2 3">USNM 41457</strain>
    </source>
</reference>
<dbReference type="VEuPathDB" id="MicrosporidiaDB:EDEG_01876"/>
<dbReference type="AlphaFoldDB" id="J9DR62"/>
<sequence>MMLKIKTVSGKVIEIEVDSEDTVKELKQRIEEVERIPPVQQKLIFNGAIFTNDEKKLGDYNLKNGNVVHMVLALRGG</sequence>
<keyword evidence="3" id="KW-1185">Reference proteome</keyword>
<dbReference type="InterPro" id="IPR000626">
    <property type="entry name" value="Ubiquitin-like_dom"/>
</dbReference>
<dbReference type="STRING" id="1003232.J9DR62"/>
<dbReference type="HOGENOM" id="CLU_010412_6_4_1"/>
<dbReference type="InterPro" id="IPR019956">
    <property type="entry name" value="Ubiquitin_dom"/>
</dbReference>
<dbReference type="PROSITE" id="PS50053">
    <property type="entry name" value="UBIQUITIN_2"/>
    <property type="match status" value="1"/>
</dbReference>
<accession>J9DR62</accession>